<accession>Q21ZK8</accession>
<organism evidence="2 3">
    <name type="scientific">Albidiferax ferrireducens (strain ATCC BAA-621 / DSM 15236 / T118)</name>
    <name type="common">Rhodoferax ferrireducens</name>
    <dbReference type="NCBI Taxonomy" id="338969"/>
    <lineage>
        <taxon>Bacteria</taxon>
        <taxon>Pseudomonadati</taxon>
        <taxon>Pseudomonadota</taxon>
        <taxon>Betaproteobacteria</taxon>
        <taxon>Burkholderiales</taxon>
        <taxon>Comamonadaceae</taxon>
        <taxon>Rhodoferax</taxon>
    </lineage>
</organism>
<dbReference type="HOGENOM" id="CLU_409856_0_0_4"/>
<dbReference type="eggNOG" id="ENOG5033T1G">
    <property type="taxonomic scope" value="Bacteria"/>
</dbReference>
<dbReference type="STRING" id="338969.Rfer_1054"/>
<reference evidence="3" key="1">
    <citation type="submission" date="2006-02" db="EMBL/GenBank/DDBJ databases">
        <title>Complete sequence of chromosome of Rhodoferax ferrireducens DSM 15236.</title>
        <authorList>
            <person name="Copeland A."/>
            <person name="Lucas S."/>
            <person name="Lapidus A."/>
            <person name="Barry K."/>
            <person name="Detter J.C."/>
            <person name="Glavina del Rio T."/>
            <person name="Hammon N."/>
            <person name="Israni S."/>
            <person name="Pitluck S."/>
            <person name="Brettin T."/>
            <person name="Bruce D."/>
            <person name="Han C."/>
            <person name="Tapia R."/>
            <person name="Gilna P."/>
            <person name="Kiss H."/>
            <person name="Schmutz J."/>
            <person name="Larimer F."/>
            <person name="Land M."/>
            <person name="Kyrpides N."/>
            <person name="Ivanova N."/>
            <person name="Richardson P."/>
        </authorList>
    </citation>
    <scope>NUCLEOTIDE SEQUENCE [LARGE SCALE GENOMIC DNA]</scope>
    <source>
        <strain evidence="3">ATCC BAA-621 / DSM 15236 / T118</strain>
    </source>
</reference>
<keyword evidence="3" id="KW-1185">Reference proteome</keyword>
<evidence type="ECO:0000313" key="2">
    <source>
        <dbReference type="EMBL" id="ABD68795.1"/>
    </source>
</evidence>
<name>Q21ZK8_ALBFT</name>
<dbReference type="RefSeq" id="WP_011463364.1">
    <property type="nucleotide sequence ID" value="NC_007908.1"/>
</dbReference>
<gene>
    <name evidence="2" type="ordered locus">Rfer_1054</name>
</gene>
<dbReference type="KEGG" id="rfr:Rfer_1054"/>
<dbReference type="Proteomes" id="UP000008332">
    <property type="component" value="Chromosome"/>
</dbReference>
<evidence type="ECO:0000256" key="1">
    <source>
        <dbReference type="SAM" id="MobiDB-lite"/>
    </source>
</evidence>
<feature type="region of interest" description="Disordered" evidence="1">
    <location>
        <begin position="420"/>
        <end position="440"/>
    </location>
</feature>
<protein>
    <recommendedName>
        <fullName evidence="4">Transposase</fullName>
    </recommendedName>
</protein>
<sequence>MHIGTQLTAPNGWGDWAKNERYYFSGTHEEQVLIVSFFIHDDAWRVSLRRVPKETFEDALTGSARKILRIQEQFALPPWLQLMEDVDFDSREKMRYKKKKGEYVDTVKTRRTAIEPLLKRQSEILGSDNPLAQIAKIGRECSPTQHPHRLQLWFFAFILHGKHDWALNASQGLIGQWKRDYKKYGLKKFGRTYKDEGTQYGWSSIHFRQEVETTYLSYCGQYKSMMSIYNRAMLDDFGCEVQKHNSGGRSIYQPNNHPYPSYSQYRKIVVDAFGLDAVQTAIYGHVRMRNKATVNEGCYVDQFKNLLESIEVDAYRCDDRAHAAFSDEAMPALIVARAICVKTGAVVGVGFSLGGEKREAYRSMLLCMALPKSLVAKLYGIPEKMLDWPMSGMSPSMLSDRGPAGFESLLDDLEEKIPIKSGAPSYQPRSKPFVEGSNPKSVLQEGAPSFILSDLDLPSMMRREIMRAVKQNRSKDISSHLSEQEIVEFNRLGLTATPQAYWGYLSDRLRTSGYSMLPNQAVKAFCKPIKLAVDRTGVLLYTRHYSSETFRSEGLHALAARVQPKGLKGYCIPLATRYIWMEFAGKLIDLEALKSGSSNGEDYFIPLSVLEDLGKALAELQSRTRKSGRAANIEVEQEFKELTGKAWDAGTSRSGTPKRGRGTVAHEVAVMNDKIRVGAR</sequence>
<dbReference type="EMBL" id="CP000267">
    <property type="protein sequence ID" value="ABD68795.1"/>
    <property type="molecule type" value="Genomic_DNA"/>
</dbReference>
<dbReference type="OrthoDB" id="501284at2"/>
<evidence type="ECO:0008006" key="4">
    <source>
        <dbReference type="Google" id="ProtNLM"/>
    </source>
</evidence>
<proteinExistence type="predicted"/>
<dbReference type="AlphaFoldDB" id="Q21ZK8"/>
<evidence type="ECO:0000313" key="3">
    <source>
        <dbReference type="Proteomes" id="UP000008332"/>
    </source>
</evidence>